<dbReference type="GO" id="GO:0004674">
    <property type="term" value="F:protein serine/threonine kinase activity"/>
    <property type="evidence" value="ECO:0007669"/>
    <property type="project" value="UniProtKB-KW"/>
</dbReference>
<dbReference type="Pfam" id="PF02259">
    <property type="entry name" value="FAT"/>
    <property type="match status" value="1"/>
</dbReference>
<evidence type="ECO:0000256" key="17">
    <source>
        <dbReference type="ARBA" id="ARBA00029679"/>
    </source>
</evidence>
<dbReference type="Gene3D" id="1.25.40.10">
    <property type="entry name" value="Tetratricopeptide repeat domain"/>
    <property type="match status" value="1"/>
</dbReference>
<evidence type="ECO:0000256" key="1">
    <source>
        <dbReference type="ARBA" id="ARBA00004123"/>
    </source>
</evidence>
<keyword evidence="11" id="KW-0067">ATP-binding</keyword>
<comment type="function">
    <text evidence="16">Serine/threonine protein kinase which activates checkpoint signaling upon genotoxic stresses such as ionizing radiation (IR), ultraviolet light (UV), or DNA replication stalling, thereby acting as a DNA damage sensor. Recognizes the substrate consensus sequence [ST]-Q. Phosphorylates histone H2A to form H2AS128ph (gamma-H2A) at sites of DNA damage, involved in the regulation of DNA damage response mechanism. Required for the control of telomere length and genome stability.</text>
</comment>
<evidence type="ECO:0000259" key="23">
    <source>
        <dbReference type="PROSITE" id="PS50290"/>
    </source>
</evidence>
<keyword evidence="7" id="KW-0808">Transferase</keyword>
<reference evidence="26" key="1">
    <citation type="submission" date="2021-05" db="EMBL/GenBank/DDBJ databases">
        <authorList>
            <person name="Stam R."/>
        </authorList>
    </citation>
    <scope>NUCLEOTIDE SEQUENCE</scope>
    <source>
        <strain evidence="26">CS162</strain>
    </source>
</reference>
<evidence type="ECO:0000256" key="13">
    <source>
        <dbReference type="ARBA" id="ARBA00023204"/>
    </source>
</evidence>
<dbReference type="InterPro" id="IPR056802">
    <property type="entry name" value="ATR-like_M-HEAT"/>
</dbReference>
<gene>
    <name evidence="26" type="ORF">ALTATR162_LOCUS1402</name>
</gene>
<evidence type="ECO:0000256" key="8">
    <source>
        <dbReference type="ARBA" id="ARBA00022741"/>
    </source>
</evidence>
<name>A0A8J2HTD2_9PLEO</name>
<dbReference type="InterPro" id="IPR016024">
    <property type="entry name" value="ARM-type_fold"/>
</dbReference>
<dbReference type="GO" id="GO:0006281">
    <property type="term" value="P:DNA repair"/>
    <property type="evidence" value="ECO:0007669"/>
    <property type="project" value="UniProtKB-KW"/>
</dbReference>
<evidence type="ECO:0000256" key="5">
    <source>
        <dbReference type="ARBA" id="ARBA00021345"/>
    </source>
</evidence>
<dbReference type="InterPro" id="IPR036940">
    <property type="entry name" value="PI3/4_kinase_cat_sf"/>
</dbReference>
<dbReference type="CDD" id="cd00892">
    <property type="entry name" value="PIKKc_ATR"/>
    <property type="match status" value="1"/>
</dbReference>
<dbReference type="OrthoDB" id="381190at2759"/>
<keyword evidence="8" id="KW-0547">Nucleotide-binding</keyword>
<dbReference type="GO" id="GO:0005694">
    <property type="term" value="C:chromosome"/>
    <property type="evidence" value="ECO:0007669"/>
    <property type="project" value="TreeGrafter"/>
</dbReference>
<feature type="region of interest" description="Disordered" evidence="22">
    <location>
        <begin position="2056"/>
        <end position="2077"/>
    </location>
</feature>
<dbReference type="Pfam" id="PF23593">
    <property type="entry name" value="HEAT_ATR"/>
    <property type="match status" value="1"/>
</dbReference>
<dbReference type="GO" id="GO:0000077">
    <property type="term" value="P:DNA damage checkpoint signaling"/>
    <property type="evidence" value="ECO:0007669"/>
    <property type="project" value="TreeGrafter"/>
</dbReference>
<dbReference type="Pfam" id="PF00454">
    <property type="entry name" value="PI3_PI4_kinase"/>
    <property type="match status" value="1"/>
</dbReference>
<evidence type="ECO:0000256" key="20">
    <source>
        <dbReference type="ARBA" id="ARBA00047899"/>
    </source>
</evidence>
<dbReference type="InterPro" id="IPR014009">
    <property type="entry name" value="PIK_FAT"/>
</dbReference>
<comment type="subunit">
    <text evidence="3">Associates with DNA double-strand breaks.</text>
</comment>
<keyword evidence="27" id="KW-1185">Reference proteome</keyword>
<dbReference type="PROSITE" id="PS50290">
    <property type="entry name" value="PI3_4_KINASE_3"/>
    <property type="match status" value="1"/>
</dbReference>
<dbReference type="PROSITE" id="PS00916">
    <property type="entry name" value="PI3_4_KINASE_2"/>
    <property type="match status" value="1"/>
</dbReference>
<dbReference type="InterPro" id="IPR003151">
    <property type="entry name" value="PIK-rel_kinase_FAT"/>
</dbReference>
<evidence type="ECO:0000256" key="22">
    <source>
        <dbReference type="SAM" id="MobiDB-lite"/>
    </source>
</evidence>
<comment type="catalytic activity">
    <reaction evidence="21">
        <text>L-seryl-[protein] + ATP = O-phospho-L-seryl-[protein] + ADP + H(+)</text>
        <dbReference type="Rhea" id="RHEA:17989"/>
        <dbReference type="Rhea" id="RHEA-COMP:9863"/>
        <dbReference type="Rhea" id="RHEA-COMP:11604"/>
        <dbReference type="ChEBI" id="CHEBI:15378"/>
        <dbReference type="ChEBI" id="CHEBI:29999"/>
        <dbReference type="ChEBI" id="CHEBI:30616"/>
        <dbReference type="ChEBI" id="CHEBI:83421"/>
        <dbReference type="ChEBI" id="CHEBI:456216"/>
        <dbReference type="EC" id="2.7.11.1"/>
    </reaction>
</comment>
<dbReference type="InterPro" id="IPR057564">
    <property type="entry name" value="HEAT_ATR"/>
</dbReference>
<dbReference type="InterPro" id="IPR003152">
    <property type="entry name" value="FATC_dom"/>
</dbReference>
<feature type="region of interest" description="Disordered" evidence="22">
    <location>
        <begin position="1"/>
        <end position="29"/>
    </location>
</feature>
<dbReference type="Proteomes" id="UP000676310">
    <property type="component" value="Unassembled WGS sequence"/>
</dbReference>
<evidence type="ECO:0000256" key="9">
    <source>
        <dbReference type="ARBA" id="ARBA00022763"/>
    </source>
</evidence>
<dbReference type="InterPro" id="IPR011990">
    <property type="entry name" value="TPR-like_helical_dom_sf"/>
</dbReference>
<dbReference type="GO" id="GO:0005634">
    <property type="term" value="C:nucleus"/>
    <property type="evidence" value="ECO:0007669"/>
    <property type="project" value="UniProtKB-SubCell"/>
</dbReference>
<comment type="caution">
    <text evidence="26">The sequence shown here is derived from an EMBL/GenBank/DDBJ whole genome shotgun (WGS) entry which is preliminary data.</text>
</comment>
<dbReference type="RefSeq" id="XP_043164933.1">
    <property type="nucleotide sequence ID" value="XM_043308998.1"/>
</dbReference>
<evidence type="ECO:0000256" key="4">
    <source>
        <dbReference type="ARBA" id="ARBA00012513"/>
    </source>
</evidence>
<sequence>MARKGGSSTQRMAPPPVTNGNSNGVPPPSTIAAQIVHNASNVNARHGEVAKVSFGELVKEFLQHPNTDEPDQQLVALICVIAEAGLEGLFKDDPFAQDQQRQQGIDSIAALTFILQQKPHLLLSIRDGQDDSIPRPPLILWLFPKLLGLLTHATLNPVHEHVQQLLHLCLSVLARTSALWRPATAVSQLYRSCVQSILTELQSVDDPASAPAPSFSVALPSSTSIGEFWPESQQIIALPHDLQRTITSQLGAIHIGFCLLLSLANVIQPQGSVSVTPGALDHHLPWIMDSAQALWKHFRRWTTSSEKRLFVDEITRVYLQLLEILFLPALSPEYRSLASLKNAQGLIVSLSELLDGLSSSPASEISQVRLAILFTHLRSILISSPTDVSTTQRRQDASRSIVLHDVEEVVARACQDVEQFSKFHKDLQLALCLWTLPGTWPMHVADIRKELCESDTGSFSNAQLTDESTQILKVFRELNLGSEERPTKRRKTLPDTSDINRTTYERLMMVLNDSTYDSPILNLSNLHNIMEARYSSMMDDERQNERVQVHIMTAFAKIACAGSRCLEPSQSASQPLQSLACILCDTSSRHERGATTFWNEQDDTGSWKDAIAAMLAVTKEPAFEESSQSRVLMAVAIGRVYNHISDPEYLSLEVCELGQWLLASMSRSLRELKLAATGSLMVFLRDDISKNVRGKNRRSFIEFLDALAKRNVLSDQETLILAYGRTAMTCGELELPIILHHLIEYLGHPNALVCGMAYRELESIAKGYSMDTMQLLSPYWKVIGFSVIKDVINQPQKAQQLADLTEQSVRQLLVQTQADTLPHLVLSKRRDVIEKIAQARKASIIDVLTHPRANLAKILALLLSQPVAEVERTAMETLAAVEPTIRDGSNNRLDSWVALDITGIAIEILKLAADQEGVRKKPYYKGFSTLASLAPDTKSGQRKSSSKTKNLDAFCETHILGIIAYFSNVIEAPSAHGKAVPHTTPERKRCIAAIGDLINLARFSVNGALPQIRACLQSAMGDPDLCDDTFTVWSAFLAALDGDETMLVVDQTFALIVQHWSIFSEDTQLKAQKAIESMIQQDNAQLRARVEYLPSLAGISMLSKIEGELVKFKDMVETIKVFHAFSNRCKDQNSVVVRQALRELVPFLDDNQQELHQSVVGQKPLPVLAALTRSLLDASVRFSEDHSDITILCAQCLGIIGGLDPYRVETVREKKRVLMLSNFSRRDEDIDFVALLLEQVLVKVFLSTTNAKAQGWIAYAMQEMLKHCGFSALRGAKPRSSQTSTEALRWNDIPEAVRTVLTPFLDSKYSVNMNPSIQYEGPTYPIFNSKLSHGTWLQTFVYDLLRKGQGVNVEMVFPVLARIIRGYDLSIATFILPFAALNVIVSDNDENMANVGRELLQNVFQTLDYLSLWLQEKKKSLTEARTMAGKTGRGVSEDDEMNSIKQVSRVEGILQLIPAEIISRRAVECGSYARALFHWEQYFRQQRDKKLASKQPFSEKDDLLQHLQMIYAHIDEPDSIEGISAHLKVLNPEQQIIEDRKAGRWTAAQSWYEIALSEKPNDVETQINLLTCLKESGQYDSILNYVDGFHATNPLSSSTLPFAAEAAWSAGKWEQLDRLLGAVSVADPNLFVDFNVGVGRALLALRHKNRVEFQSVIAKLREFLAKSMSPSTTASVQASHEYLVKLHALYEVEAVSGMGNGVATDRETILENLDRRLDVIGAYTSDKQYLLGLRRAAMTLSRIEFTNLDIASAWLTTGRLARKGGFMTTAFNSVLHAERLGDNASKIEYSKLLWKEGHHRKAIQNLRGAIDSNAFQQEDTVPINVSVTTVGRGEEHSMNKVKCHAQLLLAKWLDRAGQTQSMSLKEEYVTGVQTYPRWDKGHYYLGRWYLKLLESEKRQPITKQSSEYLAGSLIKLVIENFVRSTVYGTKYYYQTLPKILTLWLDMGMEVMNNVPRSAKDKEFHEHRLNYLDHINKYVKRYAGERMPAFAWYTAFPQIITRISHPNKSVWDALQTIIIRVASSYPQQALWALLAVLHSTQDDRRARGAAVLQKLRVGSRSGQGQKSANKKKDTTKRKGASVDLKNLIIQGQRLTDALLAACDAPIESRVAHVSLARELGFNHKLAPTPLVVPIEANLLPNLPAGNDSQAIRRHNPFSADAITIQSFDDDVLVLSSLQRPRKLNVRGSDGRSYGLLCKPKDDLRKDQRLMEFNAMINRALQKDIESSKRRLYIKTYAVTPLNEECGAIEWVEGLKPMRDIILRFYRQRNIPIDYTEIRMLLNEASSSPSKLTIFTERILGKFVPVLHEWFVETFPEPEAWFAARLRYTRSCAVMSIVGHVLGLGDRHGENVLLEQGDGGTFHVDFNCLFDKGLTFEKPELVPFRLTHNMVDAMGPQGVEGPFRKAAELTYKLLRQHEDTLITILETFVHDPTADFLGGKRRKKIVGVPDTPQEVLDITRTKVNGYLKGESVPLSVEGYVEALIAMARDPHNLAAMYIGWCAFF</sequence>
<dbReference type="FunFam" id="1.10.1070.11:FF:000032">
    <property type="entry name" value="Protein kinase rad3"/>
    <property type="match status" value="1"/>
</dbReference>
<keyword evidence="12" id="KW-0156">Chromatin regulator</keyword>
<dbReference type="EC" id="2.7.11.1" evidence="4"/>
<evidence type="ECO:0000313" key="27">
    <source>
        <dbReference type="Proteomes" id="UP000676310"/>
    </source>
</evidence>
<protein>
    <recommendedName>
        <fullName evidence="5">Serine/threonine-protein kinase MEC1</fullName>
        <ecNumber evidence="4">2.7.11.1</ecNumber>
    </recommendedName>
    <alternativeName>
        <fullName evidence="19">ATR homolog</fullName>
    </alternativeName>
    <alternativeName>
        <fullName evidence="18">DNA-damage checkpoint kinase MEC1</fullName>
    </alternativeName>
    <alternativeName>
        <fullName evidence="17">Mitosis entry checkpoint protein 1</fullName>
    </alternativeName>
</protein>
<evidence type="ECO:0000256" key="11">
    <source>
        <dbReference type="ARBA" id="ARBA00022840"/>
    </source>
</evidence>
<evidence type="ECO:0000256" key="2">
    <source>
        <dbReference type="ARBA" id="ARBA00010769"/>
    </source>
</evidence>
<dbReference type="Pfam" id="PF25030">
    <property type="entry name" value="M-HEAT_ATR"/>
    <property type="match status" value="2"/>
</dbReference>
<dbReference type="GO" id="GO:0005524">
    <property type="term" value="F:ATP binding"/>
    <property type="evidence" value="ECO:0007669"/>
    <property type="project" value="UniProtKB-KW"/>
</dbReference>
<dbReference type="InterPro" id="IPR012993">
    <property type="entry name" value="UME"/>
</dbReference>
<evidence type="ECO:0000256" key="14">
    <source>
        <dbReference type="ARBA" id="ARBA00023242"/>
    </source>
</evidence>
<evidence type="ECO:0000259" key="24">
    <source>
        <dbReference type="PROSITE" id="PS51189"/>
    </source>
</evidence>
<dbReference type="Gene3D" id="3.30.1010.10">
    <property type="entry name" value="Phosphatidylinositol 3-kinase Catalytic Subunit, Chain A, domain 4"/>
    <property type="match status" value="1"/>
</dbReference>
<dbReference type="InterPro" id="IPR050517">
    <property type="entry name" value="DDR_Repair_Kinase"/>
</dbReference>
<keyword evidence="13" id="KW-0234">DNA repair</keyword>
<dbReference type="Pfam" id="PF25385">
    <property type="entry name" value="HEAT_MEC1_N"/>
    <property type="match status" value="1"/>
</dbReference>
<dbReference type="SUPFAM" id="SSF48371">
    <property type="entry name" value="ARM repeat"/>
    <property type="match status" value="1"/>
</dbReference>
<accession>A0A8J2HTD2</accession>
<evidence type="ECO:0000256" key="16">
    <source>
        <dbReference type="ARBA" id="ARBA00025079"/>
    </source>
</evidence>
<evidence type="ECO:0000259" key="25">
    <source>
        <dbReference type="PROSITE" id="PS51190"/>
    </source>
</evidence>
<evidence type="ECO:0000313" key="26">
    <source>
        <dbReference type="EMBL" id="CAG5143707.1"/>
    </source>
</evidence>
<evidence type="ECO:0000256" key="15">
    <source>
        <dbReference type="ARBA" id="ARBA00023254"/>
    </source>
</evidence>
<dbReference type="InterPro" id="IPR000403">
    <property type="entry name" value="PI3/4_kinase_cat_dom"/>
</dbReference>
<evidence type="ECO:0000256" key="21">
    <source>
        <dbReference type="ARBA" id="ARBA00048679"/>
    </source>
</evidence>
<evidence type="ECO:0000256" key="7">
    <source>
        <dbReference type="ARBA" id="ARBA00022679"/>
    </source>
</evidence>
<comment type="similarity">
    <text evidence="2">Belongs to the PI3/PI4-kinase family. ATM subfamily.</text>
</comment>
<dbReference type="SUPFAM" id="SSF56112">
    <property type="entry name" value="Protein kinase-like (PK-like)"/>
    <property type="match status" value="1"/>
</dbReference>
<dbReference type="PANTHER" id="PTHR11139">
    <property type="entry name" value="ATAXIA TELANGIECTASIA MUTATED ATM -RELATED"/>
    <property type="match status" value="1"/>
</dbReference>
<organism evidence="26 27">
    <name type="scientific">Alternaria atra</name>
    <dbReference type="NCBI Taxonomy" id="119953"/>
    <lineage>
        <taxon>Eukaryota</taxon>
        <taxon>Fungi</taxon>
        <taxon>Dikarya</taxon>
        <taxon>Ascomycota</taxon>
        <taxon>Pezizomycotina</taxon>
        <taxon>Dothideomycetes</taxon>
        <taxon>Pleosporomycetidae</taxon>
        <taxon>Pleosporales</taxon>
        <taxon>Pleosporineae</taxon>
        <taxon>Pleosporaceae</taxon>
        <taxon>Alternaria</taxon>
        <taxon>Alternaria sect. Ulocladioides</taxon>
    </lineage>
</organism>
<feature type="compositionally biased region" description="Polar residues" evidence="22">
    <location>
        <begin position="1"/>
        <end position="11"/>
    </location>
</feature>
<keyword evidence="14" id="KW-0539">Nucleus</keyword>
<dbReference type="PROSITE" id="PS51190">
    <property type="entry name" value="FATC"/>
    <property type="match status" value="1"/>
</dbReference>
<evidence type="ECO:0000256" key="6">
    <source>
        <dbReference type="ARBA" id="ARBA00022527"/>
    </source>
</evidence>
<dbReference type="InterPro" id="IPR011009">
    <property type="entry name" value="Kinase-like_dom_sf"/>
</dbReference>
<dbReference type="SMART" id="SM00146">
    <property type="entry name" value="PI3Kc"/>
    <property type="match status" value="1"/>
</dbReference>
<evidence type="ECO:0000256" key="18">
    <source>
        <dbReference type="ARBA" id="ARBA00030459"/>
    </source>
</evidence>
<dbReference type="SMART" id="SM00802">
    <property type="entry name" value="UME"/>
    <property type="match status" value="1"/>
</dbReference>
<evidence type="ECO:0000256" key="10">
    <source>
        <dbReference type="ARBA" id="ARBA00022777"/>
    </source>
</evidence>
<evidence type="ECO:0000256" key="12">
    <source>
        <dbReference type="ARBA" id="ARBA00022853"/>
    </source>
</evidence>
<dbReference type="Gene3D" id="1.10.1070.11">
    <property type="entry name" value="Phosphatidylinositol 3-/4-kinase, catalytic domain"/>
    <property type="match status" value="1"/>
</dbReference>
<dbReference type="PROSITE" id="PS51189">
    <property type="entry name" value="FAT"/>
    <property type="match status" value="1"/>
</dbReference>
<proteinExistence type="inferred from homology"/>
<keyword evidence="15" id="KW-0469">Meiosis</keyword>
<dbReference type="Pfam" id="PF08064">
    <property type="entry name" value="UME"/>
    <property type="match status" value="1"/>
</dbReference>
<feature type="domain" description="FATC" evidence="25">
    <location>
        <begin position="2470"/>
        <end position="2502"/>
    </location>
</feature>
<dbReference type="SUPFAM" id="SSF48452">
    <property type="entry name" value="TPR-like"/>
    <property type="match status" value="1"/>
</dbReference>
<dbReference type="EMBL" id="CAJRGZ010000015">
    <property type="protein sequence ID" value="CAG5143707.1"/>
    <property type="molecule type" value="Genomic_DNA"/>
</dbReference>
<dbReference type="Pfam" id="PF02260">
    <property type="entry name" value="FATC"/>
    <property type="match status" value="1"/>
</dbReference>
<feature type="domain" description="FAT" evidence="24">
    <location>
        <begin position="1461"/>
        <end position="2038"/>
    </location>
</feature>
<dbReference type="InterPro" id="IPR058681">
    <property type="entry name" value="HEAT_MEC1_N"/>
</dbReference>
<dbReference type="SMART" id="SM01343">
    <property type="entry name" value="FATC"/>
    <property type="match status" value="1"/>
</dbReference>
<feature type="domain" description="PI3K/PI4K catalytic" evidence="23">
    <location>
        <begin position="2166"/>
        <end position="2475"/>
    </location>
</feature>
<comment type="catalytic activity">
    <reaction evidence="20">
        <text>L-threonyl-[protein] + ATP = O-phospho-L-threonyl-[protein] + ADP + H(+)</text>
        <dbReference type="Rhea" id="RHEA:46608"/>
        <dbReference type="Rhea" id="RHEA-COMP:11060"/>
        <dbReference type="Rhea" id="RHEA-COMP:11605"/>
        <dbReference type="ChEBI" id="CHEBI:15378"/>
        <dbReference type="ChEBI" id="CHEBI:30013"/>
        <dbReference type="ChEBI" id="CHEBI:30616"/>
        <dbReference type="ChEBI" id="CHEBI:61977"/>
        <dbReference type="ChEBI" id="CHEBI:456216"/>
        <dbReference type="EC" id="2.7.11.1"/>
    </reaction>
</comment>
<dbReference type="PANTHER" id="PTHR11139:SF125">
    <property type="entry name" value="SERINE_THREONINE-PROTEIN KINASE MEC1"/>
    <property type="match status" value="1"/>
</dbReference>
<dbReference type="GeneID" id="67012733"/>
<dbReference type="InterPro" id="IPR018936">
    <property type="entry name" value="PI3/4_kinase_CS"/>
</dbReference>
<keyword evidence="10" id="KW-0418">Kinase</keyword>
<dbReference type="GO" id="GO:0000723">
    <property type="term" value="P:telomere maintenance"/>
    <property type="evidence" value="ECO:0007669"/>
    <property type="project" value="TreeGrafter"/>
</dbReference>
<keyword evidence="6" id="KW-0723">Serine/threonine-protein kinase</keyword>
<evidence type="ECO:0000256" key="19">
    <source>
        <dbReference type="ARBA" id="ARBA00033001"/>
    </source>
</evidence>
<evidence type="ECO:0000256" key="3">
    <source>
        <dbReference type="ARBA" id="ARBA00011370"/>
    </source>
</evidence>
<keyword evidence="9" id="KW-0227">DNA damage</keyword>
<comment type="subcellular location">
    <subcellularLocation>
        <location evidence="1">Nucleus</location>
    </subcellularLocation>
</comment>